<dbReference type="AlphaFoldDB" id="A0AA95MNM4"/>
<dbReference type="Pfam" id="PF20118">
    <property type="entry name" value="DUF6508"/>
    <property type="match status" value="1"/>
</dbReference>
<dbReference type="RefSeq" id="WP_066082882.1">
    <property type="nucleotide sequence ID" value="NZ_CP126114.1"/>
</dbReference>
<dbReference type="Proteomes" id="UP001178288">
    <property type="component" value="Chromosome"/>
</dbReference>
<keyword evidence="2" id="KW-1185">Reference proteome</keyword>
<sequence length="116" mass="13845">MNYKKQIDYIPYFANDKTEFCKWISGYPNYDDRLGDFINSIYETDLLKKDYLDDINGKITDKDIIKAIPTSNFELLKSILTYYVRQERFCDGIWAMAAKEKVFLKILYRLREIVGQ</sequence>
<dbReference type="InterPro" id="IPR045425">
    <property type="entry name" value="DUF6508"/>
</dbReference>
<evidence type="ECO:0000313" key="2">
    <source>
        <dbReference type="Proteomes" id="UP001178288"/>
    </source>
</evidence>
<gene>
    <name evidence="1" type="ORF">QNH39_04055</name>
</gene>
<reference evidence="1" key="1">
    <citation type="submission" date="2023-05" db="EMBL/GenBank/DDBJ databases">
        <title>Comparative genomics of Bacillaceae isolates and their secondary metabolite potential.</title>
        <authorList>
            <person name="Song L."/>
            <person name="Nielsen L.J."/>
            <person name="Mohite O."/>
            <person name="Xu X."/>
            <person name="Weber T."/>
            <person name="Kovacs A.T."/>
        </authorList>
    </citation>
    <scope>NUCLEOTIDE SEQUENCE</scope>
    <source>
        <strain evidence="1">XLM17</strain>
    </source>
</reference>
<dbReference type="KEGG" id="nnv:QNH39_04055"/>
<name>A0AA95MNM4_9BACI</name>
<accession>A0AA95MNM4</accession>
<protein>
    <submittedName>
        <fullName evidence="1">DUF6508 domain-containing protein</fullName>
    </submittedName>
</protein>
<proteinExistence type="predicted"/>
<dbReference type="EMBL" id="CP126114">
    <property type="protein sequence ID" value="WHY87046.1"/>
    <property type="molecule type" value="Genomic_DNA"/>
</dbReference>
<evidence type="ECO:0000313" key="1">
    <source>
        <dbReference type="EMBL" id="WHY87046.1"/>
    </source>
</evidence>
<organism evidence="1 2">
    <name type="scientific">Neobacillus novalis</name>
    <dbReference type="NCBI Taxonomy" id="220687"/>
    <lineage>
        <taxon>Bacteria</taxon>
        <taxon>Bacillati</taxon>
        <taxon>Bacillota</taxon>
        <taxon>Bacilli</taxon>
        <taxon>Bacillales</taxon>
        <taxon>Bacillaceae</taxon>
        <taxon>Neobacillus</taxon>
    </lineage>
</organism>